<dbReference type="EMBL" id="QCYY01001231">
    <property type="protein sequence ID" value="ROT79533.1"/>
    <property type="molecule type" value="Genomic_DNA"/>
</dbReference>
<dbReference type="InterPro" id="IPR040079">
    <property type="entry name" value="Glutathione_S-Trfase"/>
</dbReference>
<dbReference type="FunFam" id="3.40.30.10:FF:000034">
    <property type="entry name" value="glutathione S-transferase 1"/>
    <property type="match status" value="1"/>
</dbReference>
<dbReference type="STRING" id="6689.A0A423TSV0"/>
<dbReference type="InterPro" id="IPR036249">
    <property type="entry name" value="Thioredoxin-like_sf"/>
</dbReference>
<dbReference type="Gene3D" id="1.20.1050.10">
    <property type="match status" value="1"/>
</dbReference>
<dbReference type="GO" id="GO:0004364">
    <property type="term" value="F:glutathione transferase activity"/>
    <property type="evidence" value="ECO:0007669"/>
    <property type="project" value="TreeGrafter"/>
</dbReference>
<evidence type="ECO:0000256" key="1">
    <source>
        <dbReference type="ARBA" id="ARBA00011738"/>
    </source>
</evidence>
<dbReference type="SFLD" id="SFLDG01153">
    <property type="entry name" value="Main.4:_Theta-like"/>
    <property type="match status" value="1"/>
</dbReference>
<dbReference type="InterPro" id="IPR010987">
    <property type="entry name" value="Glutathione-S-Trfase_C-like"/>
</dbReference>
<evidence type="ECO:0000313" key="5">
    <source>
        <dbReference type="EMBL" id="ROT79533.1"/>
    </source>
</evidence>
<proteinExistence type="inferred from homology"/>
<dbReference type="SFLD" id="SFLDS00019">
    <property type="entry name" value="Glutathione_Transferase_(cytos"/>
    <property type="match status" value="1"/>
</dbReference>
<name>A0A423TSV0_PENVA</name>
<feature type="non-terminal residue" evidence="5">
    <location>
        <position position="1"/>
    </location>
</feature>
<dbReference type="SUPFAM" id="SSF52833">
    <property type="entry name" value="Thioredoxin-like"/>
    <property type="match status" value="1"/>
</dbReference>
<comment type="subunit">
    <text evidence="1">Homodimer.</text>
</comment>
<dbReference type="Pfam" id="PF00043">
    <property type="entry name" value="GST_C"/>
    <property type="match status" value="1"/>
</dbReference>
<keyword evidence="6" id="KW-1185">Reference proteome</keyword>
<gene>
    <name evidence="5" type="ORF">C7M84_001748</name>
</gene>
<evidence type="ECO:0000313" key="6">
    <source>
        <dbReference type="Proteomes" id="UP000283509"/>
    </source>
</evidence>
<dbReference type="AlphaFoldDB" id="A0A423TSV0"/>
<dbReference type="Gene3D" id="3.40.30.10">
    <property type="entry name" value="Glutaredoxin"/>
    <property type="match status" value="1"/>
</dbReference>
<feature type="domain" description="GST N-terminal" evidence="3">
    <location>
        <begin position="32"/>
        <end position="113"/>
    </location>
</feature>
<sequence>IKDTRRRYHHLPEQRQLSLPTRRTQTRIKAKMPIDLYYMPLSPPCRSVLLTAKAVGVDLNLKLLDLMTKEQMKPEFVALNPQHSVPTMVDGDLKLWESRAICTYLASKYGKDDSLYPSDPKTRALVDRLLYFDMDRLYFRFGEYVYPVMFFGQEKLDPAKLEKLHEALGWLDGFLAGHDWAVGNSVTVADFVLVASVSTFEVSGIDLSKHRNVTAWLARCKNGLRGYHEANTPGVNDIGKMAKAKLAGK</sequence>
<dbReference type="CDD" id="cd03045">
    <property type="entry name" value="GST_N_Delta_Epsilon"/>
    <property type="match status" value="1"/>
</dbReference>
<keyword evidence="5" id="KW-0808">Transferase</keyword>
<dbReference type="PROSITE" id="PS50405">
    <property type="entry name" value="GST_CTER"/>
    <property type="match status" value="1"/>
</dbReference>
<dbReference type="InterPro" id="IPR036282">
    <property type="entry name" value="Glutathione-S-Trfase_C_sf"/>
</dbReference>
<evidence type="ECO:0000259" key="3">
    <source>
        <dbReference type="PROSITE" id="PS50404"/>
    </source>
</evidence>
<dbReference type="GO" id="GO:0006749">
    <property type="term" value="P:glutathione metabolic process"/>
    <property type="evidence" value="ECO:0007669"/>
    <property type="project" value="TreeGrafter"/>
</dbReference>
<dbReference type="InterPro" id="IPR004045">
    <property type="entry name" value="Glutathione_S-Trfase_N"/>
</dbReference>
<dbReference type="SFLD" id="SFLDG00358">
    <property type="entry name" value="Main_(cytGST)"/>
    <property type="match status" value="1"/>
</dbReference>
<organism evidence="5 6">
    <name type="scientific">Penaeus vannamei</name>
    <name type="common">Whiteleg shrimp</name>
    <name type="synonym">Litopenaeus vannamei</name>
    <dbReference type="NCBI Taxonomy" id="6689"/>
    <lineage>
        <taxon>Eukaryota</taxon>
        <taxon>Metazoa</taxon>
        <taxon>Ecdysozoa</taxon>
        <taxon>Arthropoda</taxon>
        <taxon>Crustacea</taxon>
        <taxon>Multicrustacea</taxon>
        <taxon>Malacostraca</taxon>
        <taxon>Eumalacostraca</taxon>
        <taxon>Eucarida</taxon>
        <taxon>Decapoda</taxon>
        <taxon>Dendrobranchiata</taxon>
        <taxon>Penaeoidea</taxon>
        <taxon>Penaeidae</taxon>
        <taxon>Penaeus</taxon>
    </lineage>
</organism>
<dbReference type="CDD" id="cd03177">
    <property type="entry name" value="GST_C_Delta_Epsilon"/>
    <property type="match status" value="1"/>
</dbReference>
<dbReference type="PANTHER" id="PTHR43969">
    <property type="entry name" value="GLUTATHIONE S TRANSFERASE D10, ISOFORM A-RELATED"/>
    <property type="match status" value="1"/>
</dbReference>
<reference evidence="5 6" key="2">
    <citation type="submission" date="2019-01" db="EMBL/GenBank/DDBJ databases">
        <title>The decoding of complex shrimp genome reveals the adaptation for benthos swimmer, frequently molting mechanism and breeding impact on genome.</title>
        <authorList>
            <person name="Sun Y."/>
            <person name="Gao Y."/>
            <person name="Yu Y."/>
        </authorList>
    </citation>
    <scope>NUCLEOTIDE SEQUENCE [LARGE SCALE GENOMIC DNA]</scope>
    <source>
        <tissue evidence="5">Muscle</tissue>
    </source>
</reference>
<accession>A0A423TSV0</accession>
<dbReference type="InterPro" id="IPR004046">
    <property type="entry name" value="GST_C"/>
</dbReference>
<evidence type="ECO:0000256" key="2">
    <source>
        <dbReference type="RuleBase" id="RU003494"/>
    </source>
</evidence>
<comment type="similarity">
    <text evidence="2">Belongs to the GST superfamily.</text>
</comment>
<protein>
    <submittedName>
        <fullName evidence="5">Glutathione S-transferase</fullName>
    </submittedName>
</protein>
<evidence type="ECO:0000259" key="4">
    <source>
        <dbReference type="PROSITE" id="PS50405"/>
    </source>
</evidence>
<dbReference type="Proteomes" id="UP000283509">
    <property type="component" value="Unassembled WGS sequence"/>
</dbReference>
<feature type="domain" description="GST C-terminal" evidence="4">
    <location>
        <begin position="119"/>
        <end position="246"/>
    </location>
</feature>
<dbReference type="OrthoDB" id="2309723at2759"/>
<dbReference type="Pfam" id="PF02798">
    <property type="entry name" value="GST_N"/>
    <property type="match status" value="1"/>
</dbReference>
<dbReference type="SUPFAM" id="SSF47616">
    <property type="entry name" value="GST C-terminal domain-like"/>
    <property type="match status" value="1"/>
</dbReference>
<dbReference type="PROSITE" id="PS50404">
    <property type="entry name" value="GST_NTER"/>
    <property type="match status" value="1"/>
</dbReference>
<reference evidence="5 6" key="1">
    <citation type="submission" date="2018-04" db="EMBL/GenBank/DDBJ databases">
        <authorList>
            <person name="Zhang X."/>
            <person name="Yuan J."/>
            <person name="Li F."/>
            <person name="Xiang J."/>
        </authorList>
    </citation>
    <scope>NUCLEOTIDE SEQUENCE [LARGE SCALE GENOMIC DNA]</scope>
    <source>
        <tissue evidence="5">Muscle</tissue>
    </source>
</reference>
<dbReference type="PANTHER" id="PTHR43969:SF9">
    <property type="entry name" value="GLUTATHIONE S TRANSFERASE D10, ISOFORM A-RELATED"/>
    <property type="match status" value="1"/>
</dbReference>
<comment type="caution">
    <text evidence="5">The sequence shown here is derived from an EMBL/GenBank/DDBJ whole genome shotgun (WGS) entry which is preliminary data.</text>
</comment>
<dbReference type="FunFam" id="1.20.1050.10:FF:000007">
    <property type="entry name" value="Glutathione S-transferase 1-1"/>
    <property type="match status" value="1"/>
</dbReference>